<organism evidence="2 3">
    <name type="scientific">Clostridium estertheticum</name>
    <dbReference type="NCBI Taxonomy" id="238834"/>
    <lineage>
        <taxon>Bacteria</taxon>
        <taxon>Bacillati</taxon>
        <taxon>Bacillota</taxon>
        <taxon>Clostridia</taxon>
        <taxon>Eubacteriales</taxon>
        <taxon>Clostridiaceae</taxon>
        <taxon>Clostridium</taxon>
    </lineage>
</organism>
<feature type="domain" description="Chemotaxis methyl-accepting receptor HlyB-like 4HB MCP" evidence="1">
    <location>
        <begin position="5"/>
        <end position="112"/>
    </location>
</feature>
<gene>
    <name evidence="2" type="ORF">HLQ16_23155</name>
</gene>
<reference evidence="2 3" key="1">
    <citation type="submission" date="2020-05" db="EMBL/GenBank/DDBJ databases">
        <title>Complete genome of Clostridium estertheticum subspecies estertheticum, isolated from Vacuum packed lamb meat from New Zealand imported to Switzerland.</title>
        <authorList>
            <person name="Wambui J."/>
            <person name="Stevens M.J.A."/>
            <person name="Stephan R."/>
        </authorList>
    </citation>
    <scope>NUCLEOTIDE SEQUENCE [LARGE SCALE GENOMIC DNA]</scope>
    <source>
        <strain evidence="2 3">CEST001</strain>
    </source>
</reference>
<evidence type="ECO:0000259" key="1">
    <source>
        <dbReference type="Pfam" id="PF12729"/>
    </source>
</evidence>
<name>A0A7Y3WU10_9CLOT</name>
<accession>A0A7Y3WU10</accession>
<proteinExistence type="predicted"/>
<dbReference type="Proteomes" id="UP000531659">
    <property type="component" value="Unassembled WGS sequence"/>
</dbReference>
<dbReference type="InterPro" id="IPR024478">
    <property type="entry name" value="HlyB_4HB_MCP"/>
</dbReference>
<dbReference type="EMBL" id="JABEYB010000041">
    <property type="protein sequence ID" value="NNU78777.1"/>
    <property type="molecule type" value="Genomic_DNA"/>
</dbReference>
<protein>
    <recommendedName>
        <fullName evidence="1">Chemotaxis methyl-accepting receptor HlyB-like 4HB MCP domain-containing protein</fullName>
    </recommendedName>
</protein>
<comment type="caution">
    <text evidence="2">The sequence shown here is derived from an EMBL/GenBank/DDBJ whole genome shotgun (WGS) entry which is preliminary data.</text>
</comment>
<dbReference type="AlphaFoldDB" id="A0A7Y3WU10"/>
<sequence length="120" mass="13863">MLHLTDKNEIAVNAKTIQSLTFENSKLIRQYKTTKLVSGKKALLESYQTNNEKFTNTRDNIVNLITLNRQEEAAYLFKQIEAARNISLKNLDSMISLNKSLAQEVNNKSHKTFLYIAKIW</sequence>
<dbReference type="Pfam" id="PF12729">
    <property type="entry name" value="4HB_MCP_1"/>
    <property type="match status" value="1"/>
</dbReference>
<evidence type="ECO:0000313" key="2">
    <source>
        <dbReference type="EMBL" id="NNU78777.1"/>
    </source>
</evidence>
<evidence type="ECO:0000313" key="3">
    <source>
        <dbReference type="Proteomes" id="UP000531659"/>
    </source>
</evidence>